<accession>A0A8S1P025</accession>
<dbReference type="EMBL" id="CAJJDM010000102">
    <property type="protein sequence ID" value="CAD8095543.1"/>
    <property type="molecule type" value="Genomic_DNA"/>
</dbReference>
<comment type="caution">
    <text evidence="1">The sequence shown here is derived from an EMBL/GenBank/DDBJ whole genome shotgun (WGS) entry which is preliminary data.</text>
</comment>
<protein>
    <submittedName>
        <fullName evidence="1">Uncharacterized protein</fullName>
    </submittedName>
</protein>
<dbReference type="Proteomes" id="UP000688137">
    <property type="component" value="Unassembled WGS sequence"/>
</dbReference>
<gene>
    <name evidence="1" type="ORF">PPRIM_AZ9-3.1.T0990018</name>
</gene>
<name>A0A8S1P025_PARPR</name>
<keyword evidence="2" id="KW-1185">Reference proteome</keyword>
<evidence type="ECO:0000313" key="1">
    <source>
        <dbReference type="EMBL" id="CAD8095543.1"/>
    </source>
</evidence>
<reference evidence="1" key="1">
    <citation type="submission" date="2021-01" db="EMBL/GenBank/DDBJ databases">
        <authorList>
            <consortium name="Genoscope - CEA"/>
            <person name="William W."/>
        </authorList>
    </citation>
    <scope>NUCLEOTIDE SEQUENCE</scope>
</reference>
<dbReference type="OMA" id="SHYDFIC"/>
<organism evidence="1 2">
    <name type="scientific">Paramecium primaurelia</name>
    <dbReference type="NCBI Taxonomy" id="5886"/>
    <lineage>
        <taxon>Eukaryota</taxon>
        <taxon>Sar</taxon>
        <taxon>Alveolata</taxon>
        <taxon>Ciliophora</taxon>
        <taxon>Intramacronucleata</taxon>
        <taxon>Oligohymenophorea</taxon>
        <taxon>Peniculida</taxon>
        <taxon>Parameciidae</taxon>
        <taxon>Paramecium</taxon>
    </lineage>
</organism>
<proteinExistence type="predicted"/>
<sequence>MKNQAVQTIETGAIFTFQPLEVIQPKRSIIPKDLVKKKTKVQKSSLTDDPLPYLKPLKQNNQIKLRQLMLPNIKIQEKPQISKRSERYLSIQQNSQQISSCVTKLRRYSHYDFICRTDRTLSIQPTQSLITSRAYIKQI</sequence>
<dbReference type="AlphaFoldDB" id="A0A8S1P025"/>
<evidence type="ECO:0000313" key="2">
    <source>
        <dbReference type="Proteomes" id="UP000688137"/>
    </source>
</evidence>